<feature type="domain" description="GGDEF" evidence="9">
    <location>
        <begin position="490"/>
        <end position="626"/>
    </location>
</feature>
<gene>
    <name evidence="10" type="primary">amt</name>
    <name evidence="10" type="ORF">HH303_06410</name>
</gene>
<evidence type="ECO:0000256" key="1">
    <source>
        <dbReference type="ARBA" id="ARBA00004141"/>
    </source>
</evidence>
<dbReference type="PROSITE" id="PS01219">
    <property type="entry name" value="AMMONIUM_TRANSP"/>
    <property type="match status" value="1"/>
</dbReference>
<keyword evidence="7 8" id="KW-0924">Ammonia transport</keyword>
<evidence type="ECO:0000256" key="4">
    <source>
        <dbReference type="ARBA" id="ARBA00022692"/>
    </source>
</evidence>
<accession>A0A7Y0E0A1</accession>
<evidence type="ECO:0000256" key="8">
    <source>
        <dbReference type="RuleBase" id="RU362002"/>
    </source>
</evidence>
<evidence type="ECO:0000313" key="11">
    <source>
        <dbReference type="Proteomes" id="UP000539372"/>
    </source>
</evidence>
<dbReference type="GO" id="GO:0005886">
    <property type="term" value="C:plasma membrane"/>
    <property type="evidence" value="ECO:0007669"/>
    <property type="project" value="UniProtKB-SubCell"/>
</dbReference>
<sequence>MTTLTQDVTWVLLASFLVALMQAGFTCVEAGMVRLKNSINVAIKNLIDFCLSSALFTLIGYSIMFGDSTNGWIGPFAIADLDQADPETTTFFIFELMFCGTAATIISGAVSERMRFSGYIVVTLLAAGLIYPVVGHWIWNGLDVGQATGWLGEMGFLDFAGSTVVHSVGGWIALAAIIVIGPRIGRFGPGGRQIEGHNLPIAVLGVFLLWFGFFGFNGGSTLVLDSRVPHIVVNTSIAGAMGGIGAMAMSWKLTGFPEVDRIISGVIAGMVAICASVDLVTVIDSAIIGCVAGVLTVLSLLLLEMLEIDDAIGAVPSHLVAGIWGTLAVGIFPPADVLTGGSRLVQFGIQSVGVVSVGASIFIFSYVAFRLINMVIPLRVTADEERKGLNISEHGATSALLDLVGQLNQQARTGNFGMAVQVEEHSEASEIATFYNAVRERFNRETERRKMALEELERQAYTDPLTGLSNRRHFVELLDQTLSKAANENADGAVFYFDLDGFKAVNDQLGHDAGDELLLHVAQRLETVIADRGILARLGGDEFSALLPGPFASNELPETVAREMLKAISRPFELKGGDALVGLSIGIARFGPSGIAKSSAAVLTAADRAMYAAKRSGKGTYRMAEDATVNRT</sequence>
<dbReference type="Pfam" id="PF00990">
    <property type="entry name" value="GGDEF"/>
    <property type="match status" value="1"/>
</dbReference>
<organism evidence="10 11">
    <name type="scientific">Pacificispira spongiicola</name>
    <dbReference type="NCBI Taxonomy" id="2729598"/>
    <lineage>
        <taxon>Bacteria</taxon>
        <taxon>Pseudomonadati</taxon>
        <taxon>Pseudomonadota</taxon>
        <taxon>Alphaproteobacteria</taxon>
        <taxon>Rhodospirillales</taxon>
        <taxon>Rhodospirillaceae</taxon>
        <taxon>Pacificispira</taxon>
    </lineage>
</organism>
<evidence type="ECO:0000256" key="2">
    <source>
        <dbReference type="ARBA" id="ARBA00005887"/>
    </source>
</evidence>
<keyword evidence="4 8" id="KW-0812">Transmembrane</keyword>
<feature type="transmembrane region" description="Helical" evidence="8">
    <location>
        <begin position="159"/>
        <end position="180"/>
    </location>
</feature>
<comment type="caution">
    <text evidence="10">The sequence shown here is derived from an EMBL/GenBank/DDBJ whole genome shotgun (WGS) entry which is preliminary data.</text>
</comment>
<dbReference type="SUPFAM" id="SSF55073">
    <property type="entry name" value="Nucleotide cyclase"/>
    <property type="match status" value="1"/>
</dbReference>
<dbReference type="InterPro" id="IPR018047">
    <property type="entry name" value="Ammonium_transpt_CS"/>
</dbReference>
<dbReference type="InterPro" id="IPR029020">
    <property type="entry name" value="Ammonium/urea_transptr"/>
</dbReference>
<feature type="transmembrane region" description="Helical" evidence="8">
    <location>
        <begin position="262"/>
        <end position="280"/>
    </location>
</feature>
<dbReference type="InterPro" id="IPR024041">
    <property type="entry name" value="NH4_transpt_AmtB-like_dom"/>
</dbReference>
<feature type="transmembrane region" description="Helical" evidence="8">
    <location>
        <begin position="91"/>
        <end position="111"/>
    </location>
</feature>
<dbReference type="InterPro" id="IPR043128">
    <property type="entry name" value="Rev_trsase/Diguanyl_cyclase"/>
</dbReference>
<dbReference type="InterPro" id="IPR000160">
    <property type="entry name" value="GGDEF_dom"/>
</dbReference>
<feature type="transmembrane region" description="Helical" evidence="8">
    <location>
        <begin position="286"/>
        <end position="303"/>
    </location>
</feature>
<dbReference type="SMART" id="SM00267">
    <property type="entry name" value="GGDEF"/>
    <property type="match status" value="1"/>
</dbReference>
<comment type="subcellular location">
    <subcellularLocation>
        <location evidence="8">Cell membrane</location>
        <topology evidence="8">Multi-pass membrane protein</topology>
    </subcellularLocation>
    <subcellularLocation>
        <location evidence="1">Membrane</location>
        <topology evidence="1">Multi-pass membrane protein</topology>
    </subcellularLocation>
</comment>
<evidence type="ECO:0000256" key="6">
    <source>
        <dbReference type="ARBA" id="ARBA00023136"/>
    </source>
</evidence>
<evidence type="ECO:0000313" key="10">
    <source>
        <dbReference type="EMBL" id="NMM44101.1"/>
    </source>
</evidence>
<dbReference type="InterPro" id="IPR029787">
    <property type="entry name" value="Nucleotide_cyclase"/>
</dbReference>
<dbReference type="Gene3D" id="3.30.70.270">
    <property type="match status" value="1"/>
</dbReference>
<dbReference type="EMBL" id="JABBNT010000002">
    <property type="protein sequence ID" value="NMM44101.1"/>
    <property type="molecule type" value="Genomic_DNA"/>
</dbReference>
<feature type="transmembrane region" description="Helical" evidence="8">
    <location>
        <begin position="45"/>
        <end position="64"/>
    </location>
</feature>
<feature type="transmembrane region" description="Helical" evidence="8">
    <location>
        <begin position="315"/>
        <end position="335"/>
    </location>
</feature>
<feature type="transmembrane region" description="Helical" evidence="8">
    <location>
        <begin position="231"/>
        <end position="250"/>
    </location>
</feature>
<proteinExistence type="inferred from homology"/>
<dbReference type="RefSeq" id="WP_169624405.1">
    <property type="nucleotide sequence ID" value="NZ_JABBNT010000002.1"/>
</dbReference>
<dbReference type="SUPFAM" id="SSF111352">
    <property type="entry name" value="Ammonium transporter"/>
    <property type="match status" value="1"/>
</dbReference>
<dbReference type="CDD" id="cd01949">
    <property type="entry name" value="GGDEF"/>
    <property type="match status" value="1"/>
</dbReference>
<dbReference type="PANTHER" id="PTHR11730:SF6">
    <property type="entry name" value="AMMONIUM TRANSPORTER"/>
    <property type="match status" value="1"/>
</dbReference>
<reference evidence="10 11" key="1">
    <citation type="submission" date="2020-04" db="EMBL/GenBank/DDBJ databases">
        <title>Rhodospirillaceae bacterium KN72 isolated from deep sea.</title>
        <authorList>
            <person name="Zhang D.-C."/>
        </authorList>
    </citation>
    <scope>NUCLEOTIDE SEQUENCE [LARGE SCALE GENOMIC DNA]</scope>
    <source>
        <strain evidence="10 11">KN72</strain>
    </source>
</reference>
<dbReference type="GO" id="GO:0097272">
    <property type="term" value="P:ammonium homeostasis"/>
    <property type="evidence" value="ECO:0007669"/>
    <property type="project" value="TreeGrafter"/>
</dbReference>
<dbReference type="NCBIfam" id="TIGR00254">
    <property type="entry name" value="GGDEF"/>
    <property type="match status" value="1"/>
</dbReference>
<feature type="transmembrane region" description="Helical" evidence="8">
    <location>
        <begin position="201"/>
        <end position="219"/>
    </location>
</feature>
<keyword evidence="11" id="KW-1185">Reference proteome</keyword>
<comment type="similarity">
    <text evidence="2 8">Belongs to the ammonia transporter channel (TC 1.A.11.2) family.</text>
</comment>
<dbReference type="Pfam" id="PF00909">
    <property type="entry name" value="Ammonium_transp"/>
    <property type="match status" value="1"/>
</dbReference>
<dbReference type="AlphaFoldDB" id="A0A7Y0E0A1"/>
<protein>
    <recommendedName>
        <fullName evidence="8">Ammonium transporter</fullName>
    </recommendedName>
</protein>
<dbReference type="Gene3D" id="1.10.3430.10">
    <property type="entry name" value="Ammonium transporter AmtB like domains"/>
    <property type="match status" value="1"/>
</dbReference>
<keyword evidence="3 8" id="KW-0813">Transport</keyword>
<evidence type="ECO:0000256" key="7">
    <source>
        <dbReference type="ARBA" id="ARBA00023177"/>
    </source>
</evidence>
<feature type="transmembrane region" description="Helical" evidence="8">
    <location>
        <begin position="118"/>
        <end position="139"/>
    </location>
</feature>
<feature type="transmembrane region" description="Helical" evidence="8">
    <location>
        <begin position="347"/>
        <end position="369"/>
    </location>
</feature>
<evidence type="ECO:0000256" key="5">
    <source>
        <dbReference type="ARBA" id="ARBA00022989"/>
    </source>
</evidence>
<dbReference type="GO" id="GO:0008519">
    <property type="term" value="F:ammonium channel activity"/>
    <property type="evidence" value="ECO:0007669"/>
    <property type="project" value="InterPro"/>
</dbReference>
<dbReference type="Proteomes" id="UP000539372">
    <property type="component" value="Unassembled WGS sequence"/>
</dbReference>
<dbReference type="PANTHER" id="PTHR11730">
    <property type="entry name" value="AMMONIUM TRANSPORTER"/>
    <property type="match status" value="1"/>
</dbReference>
<keyword evidence="6 8" id="KW-0472">Membrane</keyword>
<keyword evidence="5 8" id="KW-1133">Transmembrane helix</keyword>
<feature type="transmembrane region" description="Helical" evidence="8">
    <location>
        <begin position="12"/>
        <end position="33"/>
    </location>
</feature>
<dbReference type="InterPro" id="IPR001905">
    <property type="entry name" value="Ammonium_transpt"/>
</dbReference>
<evidence type="ECO:0000256" key="3">
    <source>
        <dbReference type="ARBA" id="ARBA00022448"/>
    </source>
</evidence>
<name>A0A7Y0E0A1_9PROT</name>
<dbReference type="PROSITE" id="PS50887">
    <property type="entry name" value="GGDEF"/>
    <property type="match status" value="1"/>
</dbReference>
<evidence type="ECO:0000259" key="9">
    <source>
        <dbReference type="PROSITE" id="PS50887"/>
    </source>
</evidence>
<dbReference type="NCBIfam" id="TIGR00836">
    <property type="entry name" value="amt"/>
    <property type="match status" value="1"/>
</dbReference>